<evidence type="ECO:0000256" key="4">
    <source>
        <dbReference type="ARBA" id="ARBA00022679"/>
    </source>
</evidence>
<evidence type="ECO:0000256" key="5">
    <source>
        <dbReference type="ARBA" id="ARBA00022692"/>
    </source>
</evidence>
<proteinExistence type="predicted"/>
<keyword evidence="7" id="KW-1133">Transmembrane helix</keyword>
<evidence type="ECO:0000259" key="9">
    <source>
        <dbReference type="Pfam" id="PF13439"/>
    </source>
</evidence>
<dbReference type="AlphaFoldDB" id="R7W7C9"/>
<organism evidence="10">
    <name type="scientific">Aegilops tauschii</name>
    <name type="common">Tausch's goatgrass</name>
    <name type="synonym">Aegilops squarrosa</name>
    <dbReference type="NCBI Taxonomy" id="37682"/>
    <lineage>
        <taxon>Eukaryota</taxon>
        <taxon>Viridiplantae</taxon>
        <taxon>Streptophyta</taxon>
        <taxon>Embryophyta</taxon>
        <taxon>Tracheophyta</taxon>
        <taxon>Spermatophyta</taxon>
        <taxon>Magnoliopsida</taxon>
        <taxon>Liliopsida</taxon>
        <taxon>Poales</taxon>
        <taxon>Poaceae</taxon>
        <taxon>BOP clade</taxon>
        <taxon>Pooideae</taxon>
        <taxon>Triticodae</taxon>
        <taxon>Triticeae</taxon>
        <taxon>Triticinae</taxon>
        <taxon>Aegilops</taxon>
    </lineage>
</organism>
<reference evidence="10" key="1">
    <citation type="submission" date="2015-06" db="UniProtKB">
        <authorList>
            <consortium name="EnsemblPlants"/>
        </authorList>
    </citation>
    <scope>IDENTIFICATION</scope>
</reference>
<dbReference type="PANTHER" id="PTHR13036">
    <property type="entry name" value="BETA1,4 MANNOSYLTRANSFERASE"/>
    <property type="match status" value="1"/>
</dbReference>
<dbReference type="ExpressionAtlas" id="R7W7C9">
    <property type="expression patterns" value="baseline"/>
</dbReference>
<protein>
    <submittedName>
        <fullName evidence="10">Chitobiosyldiphosphodolichol beta-mannosyltransferase</fullName>
    </submittedName>
</protein>
<dbReference type="Gene3D" id="3.40.50.2000">
    <property type="entry name" value="Glycogen Phosphorylase B"/>
    <property type="match status" value="2"/>
</dbReference>
<dbReference type="GO" id="GO:0000030">
    <property type="term" value="F:mannosyltransferase activity"/>
    <property type="evidence" value="ECO:0007669"/>
    <property type="project" value="InterPro"/>
</dbReference>
<evidence type="ECO:0000256" key="6">
    <source>
        <dbReference type="ARBA" id="ARBA00022824"/>
    </source>
</evidence>
<dbReference type="FunFam" id="3.40.50.2000:FF:000109">
    <property type="entry name" value="Chitobiosyldiphosphodolichol beta-mannosyltransferase"/>
    <property type="match status" value="1"/>
</dbReference>
<evidence type="ECO:0000256" key="1">
    <source>
        <dbReference type="ARBA" id="ARBA00004389"/>
    </source>
</evidence>
<keyword evidence="6" id="KW-0256">Endoplasmic reticulum</keyword>
<dbReference type="FunFam" id="3.40.50.2000:FF:000083">
    <property type="entry name" value="UDP-glycosyltransferase TURAN isoform X1"/>
    <property type="match status" value="1"/>
</dbReference>
<name>R7W7C9_AEGTA</name>
<feature type="domain" description="Glycosyltransferase subfamily 4-like N-terminal" evidence="9">
    <location>
        <begin position="35"/>
        <end position="198"/>
    </location>
</feature>
<dbReference type="Pfam" id="PF13439">
    <property type="entry name" value="Glyco_transf_4"/>
    <property type="match status" value="1"/>
</dbReference>
<evidence type="ECO:0000256" key="7">
    <source>
        <dbReference type="ARBA" id="ARBA00022989"/>
    </source>
</evidence>
<accession>R7W7C9</accession>
<dbReference type="InterPro" id="IPR026051">
    <property type="entry name" value="ALG1-like"/>
</dbReference>
<keyword evidence="5" id="KW-0812">Transmembrane</keyword>
<evidence type="ECO:0000256" key="3">
    <source>
        <dbReference type="ARBA" id="ARBA00022676"/>
    </source>
</evidence>
<comment type="pathway">
    <text evidence="2">Protein modification; protein glycosylation.</text>
</comment>
<keyword evidence="3" id="KW-0328">Glycosyltransferase</keyword>
<dbReference type="PANTHER" id="PTHR13036:SF0">
    <property type="entry name" value="CHITOBIOSYLDIPHOSPHODOLICHOL BETA-MANNOSYLTRANSFERASE"/>
    <property type="match status" value="1"/>
</dbReference>
<evidence type="ECO:0000313" key="10">
    <source>
        <dbReference type="EnsemblPlants" id="EMT17496"/>
    </source>
</evidence>
<keyword evidence="4" id="KW-0808">Transferase</keyword>
<evidence type="ECO:0000256" key="2">
    <source>
        <dbReference type="ARBA" id="ARBA00004922"/>
    </source>
</evidence>
<sequence>MAGEAERRKRAAVVVLGDIGRSPRMQYHSLSLASQAGMEVDIVANGGSDPHLSLRENPSIHIHEMLTSRLYLQKSVQLSGVSKISGALALLLKAAIQFIMLIWFLCFKIPRPDVFIVQNPPSVPALAAVKVVSWLRGAKFIVDWHNFGYTLLGLSHGRSNVIVKIYFWFEKHFGRMADGAFCVTKAMQHELSQNWGINAMGSADCISVGNAIFQSTGIVFNFSWTPDEDFSILLEAALMYDRRVAATLGEEDSMDEGQLWIDIKSGKQFDYPRLLFIITGKGPDRKKYEEQIKRLKLRRVAFRTMWLASEDYPLLLGSADLGVSLHTSSSGLDLPMKVVDMFGCGLPVCAASFSCIEELVKVNRNGLLFSTSSELADELMMLFKGFPEECDTLKSLNGGALSTGSSSKWSTEWETNALPLVKQFTRSPQLLLGSVATQGHRWVFVVAEPTTNTLRDLYPTNSNCLNEKIQIWRLWDCSNSGQGEIPARLADVGSGDTRESLPLPGGADMAFICDPFRASRKILYPVLHIRRQRCLGIVHLVEGIVLFNRGVSGLGFGDVGHRVWFGCFSRRRHPGSITRLIQCFMASTFDPMRSYGPLADLKTFGWERPTRWHSKGTKLLRLFRLRVHLSSFLNRANASPLKLNRAPRVTGSRHAVALQLLCASVFSPTSPSRGASRGRACYKRNARCDVVPYLPGRGRRAINKARGLGQWPTLHLVGALAHHLPKWESERHNLW</sequence>
<dbReference type="GO" id="GO:0005789">
    <property type="term" value="C:endoplasmic reticulum membrane"/>
    <property type="evidence" value="ECO:0007669"/>
    <property type="project" value="UniProtKB-SubCell"/>
</dbReference>
<dbReference type="SUPFAM" id="SSF53756">
    <property type="entry name" value="UDP-Glycosyltransferase/glycogen phosphorylase"/>
    <property type="match status" value="1"/>
</dbReference>
<dbReference type="InterPro" id="IPR028098">
    <property type="entry name" value="Glyco_trans_4-like_N"/>
</dbReference>
<keyword evidence="8" id="KW-0472">Membrane</keyword>
<dbReference type="EnsemblPlants" id="EMT17496">
    <property type="protein sequence ID" value="EMT17496"/>
    <property type="gene ID" value="F775_00435"/>
</dbReference>
<comment type="subcellular location">
    <subcellularLocation>
        <location evidence="1">Endoplasmic reticulum membrane</location>
        <topology evidence="1">Single-pass membrane protein</topology>
    </subcellularLocation>
</comment>
<dbReference type="Pfam" id="PF13692">
    <property type="entry name" value="Glyco_trans_1_4"/>
    <property type="match status" value="1"/>
</dbReference>
<evidence type="ECO:0000256" key="8">
    <source>
        <dbReference type="ARBA" id="ARBA00023136"/>
    </source>
</evidence>